<dbReference type="InterPro" id="IPR040605">
    <property type="entry name" value="Glyco_hydro2_dom5"/>
</dbReference>
<dbReference type="InterPro" id="IPR051913">
    <property type="entry name" value="GH2_Domain-Containing"/>
</dbReference>
<evidence type="ECO:0000313" key="9">
    <source>
        <dbReference type="EMBL" id="MDQ0118374.1"/>
    </source>
</evidence>
<reference evidence="9 10" key="1">
    <citation type="submission" date="2023-07" db="EMBL/GenBank/DDBJ databases">
        <title>Sorghum-associated microbial communities from plants grown in Nebraska, USA.</title>
        <authorList>
            <person name="Schachtman D."/>
        </authorList>
    </citation>
    <scope>NUCLEOTIDE SEQUENCE [LARGE SCALE GENOMIC DNA]</scope>
    <source>
        <strain evidence="9 10">DS994</strain>
    </source>
</reference>
<dbReference type="InterPro" id="IPR017853">
    <property type="entry name" value="GH"/>
</dbReference>
<evidence type="ECO:0000259" key="5">
    <source>
        <dbReference type="Pfam" id="PF02836"/>
    </source>
</evidence>
<accession>A0ABT9UJG3</accession>
<proteinExistence type="inferred from homology"/>
<dbReference type="SUPFAM" id="SSF49785">
    <property type="entry name" value="Galactose-binding domain-like"/>
    <property type="match status" value="1"/>
</dbReference>
<dbReference type="InterPro" id="IPR006104">
    <property type="entry name" value="Glyco_hydro_2_N"/>
</dbReference>
<keyword evidence="2" id="KW-0378">Hydrolase</keyword>
<dbReference type="Proteomes" id="UP001226389">
    <property type="component" value="Unassembled WGS sequence"/>
</dbReference>
<dbReference type="Gene3D" id="3.20.20.80">
    <property type="entry name" value="Glycosidases"/>
    <property type="match status" value="1"/>
</dbReference>
<evidence type="ECO:0000259" key="7">
    <source>
        <dbReference type="Pfam" id="PF16355"/>
    </source>
</evidence>
<feature type="domain" description="Glycoside hydrolase family 2 immunoglobulin-like beta-sandwich" evidence="4">
    <location>
        <begin position="161"/>
        <end position="265"/>
    </location>
</feature>
<sequence>MQKTSFNHGWGVRRQTSPFLEIMGQAQAPVPVTLPHDWLISQPRSADNQPGGLTGYYGEDVIEYVKTFHAPEGYREGRVEIQFDGVYRGAMIFVNDAFVGQRPYGYIPFSVRIDPYLHDGDNEIRVECRNHFDARWYSGLGIYRDTHLLVGPPLHVARNGVKIRTISADAETAVVGVITELQNDSKELHTVKVVTELVDKTGTVVAAESASLAVRPAESSRLRQQFTVDAPERWSVDSPSLYTCRTRLEPSNSAGETVETSFGIRTLEWDVRHGMRINGETVKLRGGCIHHDNGLIGAATIARAEERRVELLKEAGYNAIRSAHNPISAAMLDACDRLGMLVLDEFTDGWTSSGLGFGYGVDMNEWWRRDLTEMLERDYNHPSVIMYSIGNEVSDTGNTWGAIHGRDMVDFIKTLDDTRPVTNAINPMMTVLHDLKAQVGQQADDAGGVNSFMRDFGELTKDLVASDLATARLEEAMSQVDIPGYNYAYGRYELDMKQHPQRLLVGTEGLPNKLDEVWDYVKRHPQVIGEFSWTAWEYIGEAGLGADKPAEEAFFGNYPWRLSMTADHGVTGQRRTLSYWREVVWGLRTTPYIAVHRPDITDKESLKASLYTWSDSVSSWTWGGYEGTPMTIEVYSDAEEIELLLNGHSIGRAPAGETNRFMAVFEVDYQPGELVAVAYRNGQETAREVLRSAAATTGLTAAPDRTEIRADDNDLAFVTISIADNAGIIDVLNNTAVTVTVSGNGVLQGLGSADPKSEDDYASSVCTTFLGQALAVIRPTGPGEIKVSIESEKFATVETVIKAI</sequence>
<dbReference type="EMBL" id="JAUSSY010000005">
    <property type="protein sequence ID" value="MDQ0118374.1"/>
    <property type="molecule type" value="Genomic_DNA"/>
</dbReference>
<dbReference type="InterPro" id="IPR006102">
    <property type="entry name" value="Ig-like_GH2"/>
</dbReference>
<evidence type="ECO:0000313" key="10">
    <source>
        <dbReference type="Proteomes" id="UP001226389"/>
    </source>
</evidence>
<keyword evidence="3" id="KW-0326">Glycosidase</keyword>
<feature type="domain" description="Glycoside hydrolase family 2 catalytic" evidence="5">
    <location>
        <begin position="275"/>
        <end position="437"/>
    </location>
</feature>
<dbReference type="PANTHER" id="PTHR42732:SF1">
    <property type="entry name" value="BETA-MANNOSIDASE"/>
    <property type="match status" value="1"/>
</dbReference>
<dbReference type="Pfam" id="PF18565">
    <property type="entry name" value="Glyco_hydro2_C5"/>
    <property type="match status" value="1"/>
</dbReference>
<dbReference type="Pfam" id="PF00703">
    <property type="entry name" value="Glyco_hydro_2"/>
    <property type="match status" value="1"/>
</dbReference>
<dbReference type="InterPro" id="IPR032311">
    <property type="entry name" value="DUF4982"/>
</dbReference>
<dbReference type="SUPFAM" id="SSF49303">
    <property type="entry name" value="beta-Galactosidase/glucuronidase domain"/>
    <property type="match status" value="1"/>
</dbReference>
<dbReference type="SUPFAM" id="SSF51445">
    <property type="entry name" value="(Trans)glycosidases"/>
    <property type="match status" value="1"/>
</dbReference>
<dbReference type="InterPro" id="IPR008979">
    <property type="entry name" value="Galactose-bd-like_sf"/>
</dbReference>
<protein>
    <submittedName>
        <fullName evidence="9">Beta-galactosidase/beta-glucuronidase</fullName>
    </submittedName>
</protein>
<keyword evidence="10" id="KW-1185">Reference proteome</keyword>
<feature type="domain" description="Glycoside hydrolase family 2" evidence="8">
    <location>
        <begin position="699"/>
        <end position="798"/>
    </location>
</feature>
<dbReference type="PRINTS" id="PR00132">
    <property type="entry name" value="GLHYDRLASE2"/>
</dbReference>
<evidence type="ECO:0000256" key="1">
    <source>
        <dbReference type="ARBA" id="ARBA00007401"/>
    </source>
</evidence>
<comment type="similarity">
    <text evidence="1">Belongs to the glycosyl hydrolase 2 family.</text>
</comment>
<dbReference type="Gene3D" id="2.60.40.10">
    <property type="entry name" value="Immunoglobulins"/>
    <property type="match status" value="3"/>
</dbReference>
<dbReference type="InterPro" id="IPR006103">
    <property type="entry name" value="Glyco_hydro_2_cat"/>
</dbReference>
<evidence type="ECO:0000259" key="4">
    <source>
        <dbReference type="Pfam" id="PF00703"/>
    </source>
</evidence>
<dbReference type="Pfam" id="PF16355">
    <property type="entry name" value="DUF4982"/>
    <property type="match status" value="1"/>
</dbReference>
<name>A0ABT9UJG3_9MICC</name>
<evidence type="ECO:0000259" key="8">
    <source>
        <dbReference type="Pfam" id="PF18565"/>
    </source>
</evidence>
<dbReference type="PANTHER" id="PTHR42732">
    <property type="entry name" value="BETA-GALACTOSIDASE"/>
    <property type="match status" value="1"/>
</dbReference>
<evidence type="ECO:0000256" key="3">
    <source>
        <dbReference type="ARBA" id="ARBA00023295"/>
    </source>
</evidence>
<comment type="caution">
    <text evidence="9">The sequence shown here is derived from an EMBL/GenBank/DDBJ whole genome shotgun (WGS) entry which is preliminary data.</text>
</comment>
<dbReference type="Gene3D" id="2.60.120.260">
    <property type="entry name" value="Galactose-binding domain-like"/>
    <property type="match status" value="1"/>
</dbReference>
<dbReference type="Pfam" id="PF02836">
    <property type="entry name" value="Glyco_hydro_2_C"/>
    <property type="match status" value="1"/>
</dbReference>
<dbReference type="InterPro" id="IPR036156">
    <property type="entry name" value="Beta-gal/glucu_dom_sf"/>
</dbReference>
<organism evidence="9 10">
    <name type="scientific">Pseudarthrobacter defluvii</name>
    <dbReference type="NCBI Taxonomy" id="410837"/>
    <lineage>
        <taxon>Bacteria</taxon>
        <taxon>Bacillati</taxon>
        <taxon>Actinomycetota</taxon>
        <taxon>Actinomycetes</taxon>
        <taxon>Micrococcales</taxon>
        <taxon>Micrococcaceae</taxon>
        <taxon>Pseudarthrobacter</taxon>
    </lineage>
</organism>
<feature type="domain" description="Glycosyl hydrolases family 2 sugar binding" evidence="6">
    <location>
        <begin position="63"/>
        <end position="149"/>
    </location>
</feature>
<dbReference type="InterPro" id="IPR006101">
    <property type="entry name" value="Glyco_hydro_2"/>
</dbReference>
<gene>
    <name evidence="9" type="ORF">J2T22_001552</name>
</gene>
<dbReference type="InterPro" id="IPR013783">
    <property type="entry name" value="Ig-like_fold"/>
</dbReference>
<evidence type="ECO:0000256" key="2">
    <source>
        <dbReference type="ARBA" id="ARBA00022801"/>
    </source>
</evidence>
<dbReference type="RefSeq" id="WP_307489345.1">
    <property type="nucleotide sequence ID" value="NZ_JAUSSY010000005.1"/>
</dbReference>
<evidence type="ECO:0000259" key="6">
    <source>
        <dbReference type="Pfam" id="PF02837"/>
    </source>
</evidence>
<feature type="domain" description="DUF4982" evidence="7">
    <location>
        <begin position="627"/>
        <end position="686"/>
    </location>
</feature>
<dbReference type="Pfam" id="PF02837">
    <property type="entry name" value="Glyco_hydro_2_N"/>
    <property type="match status" value="1"/>
</dbReference>